<dbReference type="AlphaFoldDB" id="A0A656D1P8"/>
<dbReference type="EC" id="2.7.13.3" evidence="3"/>
<name>A0A656D1P8_KRYT1</name>
<keyword evidence="6" id="KW-0808">Transferase</keyword>
<dbReference type="PANTHER" id="PTHR45453">
    <property type="entry name" value="PHOSPHATE REGULON SENSOR PROTEIN PHOR"/>
    <property type="match status" value="1"/>
</dbReference>
<dbReference type="EMBL" id="CZVU01000004">
    <property type="protein sequence ID" value="CUS96817.1"/>
    <property type="molecule type" value="Genomic_DNA"/>
</dbReference>
<dbReference type="GO" id="GO:0005524">
    <property type="term" value="F:ATP binding"/>
    <property type="evidence" value="ECO:0007669"/>
    <property type="project" value="UniProtKB-KW"/>
</dbReference>
<evidence type="ECO:0000259" key="13">
    <source>
        <dbReference type="PROSITE" id="PS50109"/>
    </source>
</evidence>
<dbReference type="GO" id="GO:0000155">
    <property type="term" value="F:phosphorelay sensor kinase activity"/>
    <property type="evidence" value="ECO:0007669"/>
    <property type="project" value="InterPro"/>
</dbReference>
<dbReference type="InterPro" id="IPR036097">
    <property type="entry name" value="HisK_dim/P_sf"/>
</dbReference>
<dbReference type="Gene3D" id="1.10.287.130">
    <property type="match status" value="1"/>
</dbReference>
<dbReference type="Gene3D" id="3.30.450.20">
    <property type="entry name" value="PAS domain"/>
    <property type="match status" value="1"/>
</dbReference>
<dbReference type="InterPro" id="IPR036890">
    <property type="entry name" value="HATPase_C_sf"/>
</dbReference>
<dbReference type="InterPro" id="IPR005467">
    <property type="entry name" value="His_kinase_dom"/>
</dbReference>
<dbReference type="SMART" id="SM00387">
    <property type="entry name" value="HATPase_c"/>
    <property type="match status" value="1"/>
</dbReference>
<proteinExistence type="predicted"/>
<keyword evidence="9" id="KW-0067">ATP-binding</keyword>
<feature type="transmembrane region" description="Helical" evidence="12">
    <location>
        <begin position="7"/>
        <end position="36"/>
    </location>
</feature>
<dbReference type="InterPro" id="IPR004358">
    <property type="entry name" value="Sig_transdc_His_kin-like_C"/>
</dbReference>
<dbReference type="InterPro" id="IPR000014">
    <property type="entry name" value="PAS"/>
</dbReference>
<dbReference type="CDD" id="cd00082">
    <property type="entry name" value="HisKA"/>
    <property type="match status" value="1"/>
</dbReference>
<dbReference type="PROSITE" id="PS50109">
    <property type="entry name" value="HIS_KIN"/>
    <property type="match status" value="1"/>
</dbReference>
<gene>
    <name evidence="15" type="ORF">JGI24_00171</name>
</gene>
<dbReference type="InterPro" id="IPR003661">
    <property type="entry name" value="HisK_dim/P_dom"/>
</dbReference>
<evidence type="ECO:0000256" key="2">
    <source>
        <dbReference type="ARBA" id="ARBA00004236"/>
    </source>
</evidence>
<evidence type="ECO:0000256" key="8">
    <source>
        <dbReference type="ARBA" id="ARBA00022777"/>
    </source>
</evidence>
<sequence>MKNIKIYFFIFLILTVVLLFINSIIGIVCALLFGLWCLKNFINPLQKINDKIKNFSIFKKSSADEITLWETEREIDKLLFEYENLLKALEKKEEKFKFFLESLPNAILLVDDNGKIKYYNGKFFDLFSKMGVLIQTAEKIGDGKFYWEIIRDFNLIEFIKYAVGYRGKWDNLKLSREIEIYGKTFNVSAFKGNDEEVFIIFDDISLAKELVEIKRELVENISHELKTPLSNIKGYIETLEEELKRIGKKFKRIDEIIIFLDPVKRNTDRLIRIINDLLILSEVEYGVKFEEEKIDFKKILNGILKMYEKTLKDKKLFCELNISDELPEFYADPYRIEQMLFNLVDNAVKYTDKGGIKIRIEPYKQHSERKPNAIRIIVEDTGIGIPREHIPRIFERFYVVDKSRSRQSGGTGLGLSIVKHIVLMYNGKINVESKVGIGTRFEIVLPVKKQDKIKPKEIKI</sequence>
<evidence type="ECO:0000256" key="11">
    <source>
        <dbReference type="ARBA" id="ARBA00023136"/>
    </source>
</evidence>
<evidence type="ECO:0000256" key="12">
    <source>
        <dbReference type="SAM" id="Phobius"/>
    </source>
</evidence>
<evidence type="ECO:0000256" key="10">
    <source>
        <dbReference type="ARBA" id="ARBA00023012"/>
    </source>
</evidence>
<keyword evidence="12" id="KW-0812">Transmembrane</keyword>
<keyword evidence="10" id="KW-0902">Two-component regulatory system</keyword>
<keyword evidence="11 12" id="KW-0472">Membrane</keyword>
<comment type="catalytic activity">
    <reaction evidence="1">
        <text>ATP + protein L-histidine = ADP + protein N-phospho-L-histidine.</text>
        <dbReference type="EC" id="2.7.13.3"/>
    </reaction>
</comment>
<evidence type="ECO:0000256" key="6">
    <source>
        <dbReference type="ARBA" id="ARBA00022679"/>
    </source>
</evidence>
<evidence type="ECO:0000313" key="15">
    <source>
        <dbReference type="EMBL" id="CUS96817.1"/>
    </source>
</evidence>
<comment type="subcellular location">
    <subcellularLocation>
        <location evidence="2">Cell membrane</location>
    </subcellularLocation>
</comment>
<dbReference type="RefSeq" id="WP_072149668.1">
    <property type="nucleotide sequence ID" value="NZ_CZVU01000004.1"/>
</dbReference>
<feature type="domain" description="Histidine kinase" evidence="13">
    <location>
        <begin position="220"/>
        <end position="449"/>
    </location>
</feature>
<dbReference type="PROSITE" id="PS50112">
    <property type="entry name" value="PAS"/>
    <property type="match status" value="1"/>
</dbReference>
<dbReference type="SUPFAM" id="SSF47384">
    <property type="entry name" value="Homodimeric domain of signal transducing histidine kinase"/>
    <property type="match status" value="1"/>
</dbReference>
<dbReference type="CDD" id="cd16922">
    <property type="entry name" value="HATPase_EvgS-ArcB-TorS-like"/>
    <property type="match status" value="1"/>
</dbReference>
<evidence type="ECO:0000256" key="3">
    <source>
        <dbReference type="ARBA" id="ARBA00012438"/>
    </source>
</evidence>
<evidence type="ECO:0000313" key="16">
    <source>
        <dbReference type="Proteomes" id="UP000243065"/>
    </source>
</evidence>
<evidence type="ECO:0000256" key="9">
    <source>
        <dbReference type="ARBA" id="ARBA00022840"/>
    </source>
</evidence>
<dbReference type="InterPro" id="IPR003594">
    <property type="entry name" value="HATPase_dom"/>
</dbReference>
<keyword evidence="7" id="KW-0547">Nucleotide-binding</keyword>
<dbReference type="Gene3D" id="3.30.565.10">
    <property type="entry name" value="Histidine kinase-like ATPase, C-terminal domain"/>
    <property type="match status" value="1"/>
</dbReference>
<evidence type="ECO:0000256" key="1">
    <source>
        <dbReference type="ARBA" id="ARBA00000085"/>
    </source>
</evidence>
<dbReference type="OrthoDB" id="9813151at2"/>
<organism evidence="15 16">
    <name type="scientific">Kryptobacter tengchongensis</name>
    <dbReference type="NCBI Taxonomy" id="1643429"/>
    <lineage>
        <taxon>Bacteria</taxon>
        <taxon>Pseudomonadati</taxon>
        <taxon>Candidatus Kryptoniota</taxon>
        <taxon>Candidatus Kryptobacter</taxon>
    </lineage>
</organism>
<dbReference type="Proteomes" id="UP000243065">
    <property type="component" value="Unassembled WGS sequence"/>
</dbReference>
<keyword evidence="16" id="KW-1185">Reference proteome</keyword>
<dbReference type="Pfam" id="PF02518">
    <property type="entry name" value="HATPase_c"/>
    <property type="match status" value="1"/>
</dbReference>
<evidence type="ECO:0000256" key="5">
    <source>
        <dbReference type="ARBA" id="ARBA00022553"/>
    </source>
</evidence>
<dbReference type="GO" id="GO:0004721">
    <property type="term" value="F:phosphoprotein phosphatase activity"/>
    <property type="evidence" value="ECO:0007669"/>
    <property type="project" value="TreeGrafter"/>
</dbReference>
<dbReference type="Pfam" id="PF13188">
    <property type="entry name" value="PAS_8"/>
    <property type="match status" value="1"/>
</dbReference>
<feature type="domain" description="PAS" evidence="14">
    <location>
        <begin position="92"/>
        <end position="128"/>
    </location>
</feature>
<dbReference type="GO" id="GO:0005886">
    <property type="term" value="C:plasma membrane"/>
    <property type="evidence" value="ECO:0007669"/>
    <property type="project" value="UniProtKB-SubCell"/>
</dbReference>
<dbReference type="PRINTS" id="PR00344">
    <property type="entry name" value="BCTRLSENSOR"/>
</dbReference>
<evidence type="ECO:0000256" key="7">
    <source>
        <dbReference type="ARBA" id="ARBA00022741"/>
    </source>
</evidence>
<keyword evidence="8 15" id="KW-0418">Kinase</keyword>
<dbReference type="FunFam" id="3.30.565.10:FF:000023">
    <property type="entry name" value="PAS domain-containing sensor histidine kinase"/>
    <property type="match status" value="1"/>
</dbReference>
<keyword evidence="12" id="KW-1133">Transmembrane helix</keyword>
<keyword evidence="5" id="KW-0597">Phosphoprotein</keyword>
<dbReference type="SUPFAM" id="SSF55785">
    <property type="entry name" value="PYP-like sensor domain (PAS domain)"/>
    <property type="match status" value="1"/>
</dbReference>
<dbReference type="InterPro" id="IPR050351">
    <property type="entry name" value="BphY/WalK/GraS-like"/>
</dbReference>
<accession>A0A656D1P8</accession>
<evidence type="ECO:0000256" key="4">
    <source>
        <dbReference type="ARBA" id="ARBA00022475"/>
    </source>
</evidence>
<dbReference type="SUPFAM" id="SSF55874">
    <property type="entry name" value="ATPase domain of HSP90 chaperone/DNA topoisomerase II/histidine kinase"/>
    <property type="match status" value="1"/>
</dbReference>
<evidence type="ECO:0000259" key="14">
    <source>
        <dbReference type="PROSITE" id="PS50112"/>
    </source>
</evidence>
<dbReference type="Pfam" id="PF00512">
    <property type="entry name" value="HisKA"/>
    <property type="match status" value="1"/>
</dbReference>
<dbReference type="PANTHER" id="PTHR45453:SF1">
    <property type="entry name" value="PHOSPHATE REGULON SENSOR PROTEIN PHOR"/>
    <property type="match status" value="1"/>
</dbReference>
<protein>
    <recommendedName>
        <fullName evidence="3">histidine kinase</fullName>
        <ecNumber evidence="3">2.7.13.3</ecNumber>
    </recommendedName>
</protein>
<dbReference type="InterPro" id="IPR035965">
    <property type="entry name" value="PAS-like_dom_sf"/>
</dbReference>
<keyword evidence="4" id="KW-1003">Cell membrane</keyword>
<dbReference type="SMART" id="SM00388">
    <property type="entry name" value="HisKA"/>
    <property type="match status" value="1"/>
</dbReference>
<reference evidence="15 16" key="1">
    <citation type="submission" date="2015-11" db="EMBL/GenBank/DDBJ databases">
        <authorList>
            <person name="Varghese N."/>
        </authorList>
    </citation>
    <scope>NUCLEOTIDE SEQUENCE [LARGE SCALE GENOMIC DNA]</scope>
    <source>
        <strain evidence="15 16">JGI-24</strain>
    </source>
</reference>
<dbReference type="GO" id="GO:0016036">
    <property type="term" value="P:cellular response to phosphate starvation"/>
    <property type="evidence" value="ECO:0007669"/>
    <property type="project" value="TreeGrafter"/>
</dbReference>